<keyword evidence="4" id="KW-0255">Endonuclease</keyword>
<dbReference type="PANTHER" id="PTHR37313:SF2">
    <property type="entry name" value="UPF0749 PROTEIN YLXX"/>
    <property type="match status" value="1"/>
</dbReference>
<protein>
    <submittedName>
        <fullName evidence="4">NgoFVII family restriction endonuclease</fullName>
    </submittedName>
</protein>
<reference evidence="4 5" key="1">
    <citation type="submission" date="2017-11" db="EMBL/GenBank/DDBJ databases">
        <title>Bacillus camelliae sp. nov., isolated from pu'er tea.</title>
        <authorList>
            <person name="Niu L."/>
        </authorList>
    </citation>
    <scope>NUCLEOTIDE SEQUENCE [LARGE SCALE GENOMIC DNA]</scope>
    <source>
        <strain evidence="4 5">7578-1</strain>
    </source>
</reference>
<keyword evidence="3" id="KW-1133">Transmembrane helix</keyword>
<dbReference type="InterPro" id="IPR010273">
    <property type="entry name" value="DUF881"/>
</dbReference>
<name>A0A2N3LQN5_9BACI</name>
<keyword evidence="3" id="KW-0472">Membrane</keyword>
<gene>
    <name evidence="4" type="ORF">CWO92_02660</name>
</gene>
<dbReference type="GO" id="GO:0004519">
    <property type="term" value="F:endonuclease activity"/>
    <property type="evidence" value="ECO:0007669"/>
    <property type="project" value="UniProtKB-KW"/>
</dbReference>
<dbReference type="Gene3D" id="3.30.70.1880">
    <property type="entry name" value="Protein of unknown function DUF881"/>
    <property type="match status" value="1"/>
</dbReference>
<dbReference type="AlphaFoldDB" id="A0A2N3LQN5"/>
<organism evidence="4 5">
    <name type="scientific">Heyndrickxia camelliae</name>
    <dbReference type="NCBI Taxonomy" id="1707093"/>
    <lineage>
        <taxon>Bacteria</taxon>
        <taxon>Bacillati</taxon>
        <taxon>Bacillota</taxon>
        <taxon>Bacilli</taxon>
        <taxon>Bacillales</taxon>
        <taxon>Bacillaceae</taxon>
        <taxon>Heyndrickxia</taxon>
    </lineage>
</organism>
<evidence type="ECO:0000313" key="4">
    <source>
        <dbReference type="EMBL" id="PKR86972.1"/>
    </source>
</evidence>
<keyword evidence="4" id="KW-0378">Hydrolase</keyword>
<feature type="coiled-coil region" evidence="2">
    <location>
        <begin position="52"/>
        <end position="79"/>
    </location>
</feature>
<dbReference type="OrthoDB" id="2439649at2"/>
<comment type="caution">
    <text evidence="4">The sequence shown here is derived from an EMBL/GenBank/DDBJ whole genome shotgun (WGS) entry which is preliminary data.</text>
</comment>
<proteinExistence type="inferred from homology"/>
<sequence>MNHKVKISFTVITIIIGFMLAIQFQTIKTPKNRDTRDIWELRDALIKEQKLHSTLLNEIRSNEEKLEKYQTKIKDSKETALKETLQELKTEAGETEVTGPGVVISIVPVTEAELMGEKVSTVSPDLLKKLMNELNMYGAKDISVNSERIINTTVIRDINGVTKVNGHSLNRFPVELKLITQDYHSAEKLYNQMQFSSTIDEFFVDNLKVSLSKPKKVIHVPAYENSIKIRDLQLAK</sequence>
<evidence type="ECO:0000313" key="5">
    <source>
        <dbReference type="Proteomes" id="UP000233440"/>
    </source>
</evidence>
<dbReference type="Proteomes" id="UP000233440">
    <property type="component" value="Unassembled WGS sequence"/>
</dbReference>
<dbReference type="Pfam" id="PF05949">
    <property type="entry name" value="DUF881"/>
    <property type="match status" value="1"/>
</dbReference>
<keyword evidence="5" id="KW-1185">Reference proteome</keyword>
<keyword evidence="2" id="KW-0175">Coiled coil</keyword>
<evidence type="ECO:0000256" key="1">
    <source>
        <dbReference type="ARBA" id="ARBA00009108"/>
    </source>
</evidence>
<evidence type="ECO:0000256" key="3">
    <source>
        <dbReference type="SAM" id="Phobius"/>
    </source>
</evidence>
<accession>A0A2N3LQN5</accession>
<dbReference type="RefSeq" id="WP_101352622.1">
    <property type="nucleotide sequence ID" value="NZ_PIQO01000001.1"/>
</dbReference>
<dbReference type="PANTHER" id="PTHR37313">
    <property type="entry name" value="UPF0749 PROTEIN RV1825"/>
    <property type="match status" value="1"/>
</dbReference>
<feature type="transmembrane region" description="Helical" evidence="3">
    <location>
        <begin position="7"/>
        <end position="24"/>
    </location>
</feature>
<comment type="similarity">
    <text evidence="1">Belongs to the UPF0749 family.</text>
</comment>
<keyword evidence="4" id="KW-0540">Nuclease</keyword>
<dbReference type="EMBL" id="PIQO01000001">
    <property type="protein sequence ID" value="PKR86972.1"/>
    <property type="molecule type" value="Genomic_DNA"/>
</dbReference>
<keyword evidence="3" id="KW-0812">Transmembrane</keyword>
<evidence type="ECO:0000256" key="2">
    <source>
        <dbReference type="SAM" id="Coils"/>
    </source>
</evidence>